<name>A0A316UQP1_9BASI</name>
<proteinExistence type="predicted"/>
<dbReference type="AlphaFoldDB" id="A0A316UQP1"/>
<dbReference type="GeneID" id="37031126"/>
<feature type="compositionally biased region" description="Low complexity" evidence="1">
    <location>
        <begin position="73"/>
        <end position="101"/>
    </location>
</feature>
<sequence length="1010" mass="109168">MRASATSHLDLLCHRQVRKVNTKSRRKRKKDKDRKKKEDAHHSDGEDDDVTDVEETPTRTATLPDPAPPTPASPTTSTRGATNATKSDSSAASASTTSPRALGVSSMTKGSPVQIMANIASKVSSQSASLGATPRSVQQAIASSAINSRPATSTDLIKASPRTQKQWGSLGLDLGGGSGATCVTYIEEGHNGQVTIPAQLMPNGEYIGFDVIEGAIQLATEVRKKPSYRAKDDVRPYVTTIAGKFNDAEAFVAGRIDASTGIDIRNYAVIGPDEVKFLPKTEVDPLFLAMGTLKFPEKSVVLRKVKQVTSSTKQPPRHIYSHAQPCPPELKAQEQRHLQPAQIGQSYPRNLSCPAHGHTGRWLTDDDKGTRVSATLAADGTLIPQDAMTAALGLAEQCGQDEMKRKSIQQQNHDEICDCCRYEYEHGEDIEMVGYVTTIGGDQEDVKRYGAGETQLASRLDIRHYEVLGPDEVRIVPHEEGKEWVLPIGVVPTIPDGSSGDYSISSKKNKQKTNKEGHKLEWRNGKWMDADPKHIFAHVRARPRAGGAAKATTSSRAPASNQVAATSQPPVALPITSRPYPDNPSIIAAGSLGIKNWAQIQDKWERLRLPGGGAGASSLRFYIVVDDGGTKLPATLTANDEYVPLGAIEQAISAAIEIRRKTTYRIEEDVRPYVTTIAGKKKDAESFAAGEVELLPILGVRNYAVVGPCELKLLPETEVDLDLLAAGGVDWWRWNEDDYDERAIIVGKEQSISIGGVQRHIYAHARPAPVKAKPTTPAKLAGDVDHRNSDCESHEDAEVDAQLEVDSLANMREILAVMRQRNIASKGGPEGVDTMNQILDTIERVSVEHVAKKRRDEKIKKDKEKDDSLEQVLEKVQSKAAVMGMSNIKKSTGAKQTKSNSSGTKPAAAAGAAAAPSYAPVTMATLRNGSATAENTISIKPSSRTASNASSCPSITQRNSTRPARLAALGIPASVTPLELSKQLKFLMIRDMLEGPSRSATWRALRRESA</sequence>
<evidence type="ECO:0000256" key="1">
    <source>
        <dbReference type="SAM" id="MobiDB-lite"/>
    </source>
</evidence>
<feature type="region of interest" description="Disordered" evidence="1">
    <location>
        <begin position="497"/>
        <end position="517"/>
    </location>
</feature>
<protein>
    <submittedName>
        <fullName evidence="2">Uncharacterized protein</fullName>
    </submittedName>
</protein>
<dbReference type="RefSeq" id="XP_025360795.1">
    <property type="nucleotide sequence ID" value="XM_025509303.1"/>
</dbReference>
<gene>
    <name evidence="2" type="ORF">BDZ90DRAFT_280719</name>
</gene>
<evidence type="ECO:0000313" key="2">
    <source>
        <dbReference type="EMBL" id="PWN26183.1"/>
    </source>
</evidence>
<accession>A0A316UQP1</accession>
<feature type="compositionally biased region" description="Acidic residues" evidence="1">
    <location>
        <begin position="45"/>
        <end position="55"/>
    </location>
</feature>
<reference evidence="2 3" key="1">
    <citation type="journal article" date="2018" name="Mol. Biol. Evol.">
        <title>Broad Genomic Sampling Reveals a Smut Pathogenic Ancestry of the Fungal Clade Ustilaginomycotina.</title>
        <authorList>
            <person name="Kijpornyongpan T."/>
            <person name="Mondo S.J."/>
            <person name="Barry K."/>
            <person name="Sandor L."/>
            <person name="Lee J."/>
            <person name="Lipzen A."/>
            <person name="Pangilinan J."/>
            <person name="LaButti K."/>
            <person name="Hainaut M."/>
            <person name="Henrissat B."/>
            <person name="Grigoriev I.V."/>
            <person name="Spatafora J.W."/>
            <person name="Aime M.C."/>
        </authorList>
    </citation>
    <scope>NUCLEOTIDE SEQUENCE [LARGE SCALE GENOMIC DNA]</scope>
    <source>
        <strain evidence="2 3">MCA 5214</strain>
    </source>
</reference>
<organism evidence="2 3">
    <name type="scientific">Jaminaea rosea</name>
    <dbReference type="NCBI Taxonomy" id="1569628"/>
    <lineage>
        <taxon>Eukaryota</taxon>
        <taxon>Fungi</taxon>
        <taxon>Dikarya</taxon>
        <taxon>Basidiomycota</taxon>
        <taxon>Ustilaginomycotina</taxon>
        <taxon>Exobasidiomycetes</taxon>
        <taxon>Microstromatales</taxon>
        <taxon>Microstromatales incertae sedis</taxon>
        <taxon>Jaminaea</taxon>
    </lineage>
</organism>
<dbReference type="Proteomes" id="UP000245884">
    <property type="component" value="Unassembled WGS sequence"/>
</dbReference>
<dbReference type="EMBL" id="KZ819672">
    <property type="protein sequence ID" value="PWN26183.1"/>
    <property type="molecule type" value="Genomic_DNA"/>
</dbReference>
<feature type="compositionally biased region" description="Polar residues" evidence="1">
    <location>
        <begin position="552"/>
        <end position="567"/>
    </location>
</feature>
<feature type="region of interest" description="Disordered" evidence="1">
    <location>
        <begin position="544"/>
        <end position="567"/>
    </location>
</feature>
<feature type="region of interest" description="Disordered" evidence="1">
    <location>
        <begin position="1"/>
        <end position="107"/>
    </location>
</feature>
<evidence type="ECO:0000313" key="3">
    <source>
        <dbReference type="Proteomes" id="UP000245884"/>
    </source>
</evidence>
<feature type="compositionally biased region" description="Low complexity" evidence="1">
    <location>
        <begin position="768"/>
        <end position="779"/>
    </location>
</feature>
<keyword evidence="3" id="KW-1185">Reference proteome</keyword>
<feature type="region of interest" description="Disordered" evidence="1">
    <location>
        <begin position="768"/>
        <end position="796"/>
    </location>
</feature>
<feature type="compositionally biased region" description="Basic and acidic residues" evidence="1">
    <location>
        <begin position="782"/>
        <end position="796"/>
    </location>
</feature>
<feature type="compositionally biased region" description="Basic residues" evidence="1">
    <location>
        <begin position="15"/>
        <end position="35"/>
    </location>
</feature>